<gene>
    <name evidence="1" type="ORF">HPB50_019450</name>
</gene>
<dbReference type="EMBL" id="CM023490">
    <property type="protein sequence ID" value="KAH6943313.1"/>
    <property type="molecule type" value="Genomic_DNA"/>
</dbReference>
<organism evidence="1 2">
    <name type="scientific">Hyalomma asiaticum</name>
    <name type="common">Tick</name>
    <dbReference type="NCBI Taxonomy" id="266040"/>
    <lineage>
        <taxon>Eukaryota</taxon>
        <taxon>Metazoa</taxon>
        <taxon>Ecdysozoa</taxon>
        <taxon>Arthropoda</taxon>
        <taxon>Chelicerata</taxon>
        <taxon>Arachnida</taxon>
        <taxon>Acari</taxon>
        <taxon>Parasitiformes</taxon>
        <taxon>Ixodida</taxon>
        <taxon>Ixodoidea</taxon>
        <taxon>Ixodidae</taxon>
        <taxon>Hyalomminae</taxon>
        <taxon>Hyalomma</taxon>
    </lineage>
</organism>
<sequence>MDDMLETASVFSETKTKTPFGVLPLRSSCLSATIIAQLYQQTLCMHRTATLVEVLGSARLRPMIPTTPPSSSPSSLGRPTHVDTTVYQSSRRHQGLSPEFGVLQDSSSSTAPSNQEIASASSPVYVTVQNQRVPEPFHGDAYEDADD</sequence>
<evidence type="ECO:0000313" key="1">
    <source>
        <dbReference type="EMBL" id="KAH6943313.1"/>
    </source>
</evidence>
<dbReference type="Proteomes" id="UP000821845">
    <property type="component" value="Chromosome 10"/>
</dbReference>
<keyword evidence="2" id="KW-1185">Reference proteome</keyword>
<proteinExistence type="predicted"/>
<comment type="caution">
    <text evidence="1">The sequence shown here is derived from an EMBL/GenBank/DDBJ whole genome shotgun (WGS) entry which is preliminary data.</text>
</comment>
<accession>A0ACB7T8P2</accession>
<name>A0ACB7T8P2_HYAAI</name>
<reference evidence="1" key="1">
    <citation type="submission" date="2020-05" db="EMBL/GenBank/DDBJ databases">
        <title>Large-scale comparative analyses of tick genomes elucidate their genetic diversity and vector capacities.</title>
        <authorList>
            <person name="Jia N."/>
            <person name="Wang J."/>
            <person name="Shi W."/>
            <person name="Du L."/>
            <person name="Sun Y."/>
            <person name="Zhan W."/>
            <person name="Jiang J."/>
            <person name="Wang Q."/>
            <person name="Zhang B."/>
            <person name="Ji P."/>
            <person name="Sakyi L.B."/>
            <person name="Cui X."/>
            <person name="Yuan T."/>
            <person name="Jiang B."/>
            <person name="Yang W."/>
            <person name="Lam T.T.-Y."/>
            <person name="Chang Q."/>
            <person name="Ding S."/>
            <person name="Wang X."/>
            <person name="Zhu J."/>
            <person name="Ruan X."/>
            <person name="Zhao L."/>
            <person name="Wei J."/>
            <person name="Que T."/>
            <person name="Du C."/>
            <person name="Cheng J."/>
            <person name="Dai P."/>
            <person name="Han X."/>
            <person name="Huang E."/>
            <person name="Gao Y."/>
            <person name="Liu J."/>
            <person name="Shao H."/>
            <person name="Ye R."/>
            <person name="Li L."/>
            <person name="Wei W."/>
            <person name="Wang X."/>
            <person name="Wang C."/>
            <person name="Yang T."/>
            <person name="Huo Q."/>
            <person name="Li W."/>
            <person name="Guo W."/>
            <person name="Chen H."/>
            <person name="Zhou L."/>
            <person name="Ni X."/>
            <person name="Tian J."/>
            <person name="Zhou Y."/>
            <person name="Sheng Y."/>
            <person name="Liu T."/>
            <person name="Pan Y."/>
            <person name="Xia L."/>
            <person name="Li J."/>
            <person name="Zhao F."/>
            <person name="Cao W."/>
        </authorList>
    </citation>
    <scope>NUCLEOTIDE SEQUENCE</scope>
    <source>
        <strain evidence="1">Hyas-2018</strain>
    </source>
</reference>
<evidence type="ECO:0000313" key="2">
    <source>
        <dbReference type="Proteomes" id="UP000821845"/>
    </source>
</evidence>
<protein>
    <submittedName>
        <fullName evidence="1">Uncharacterized protein</fullName>
    </submittedName>
</protein>